<dbReference type="GO" id="GO:0043190">
    <property type="term" value="C:ATP-binding cassette (ABC) transporter complex"/>
    <property type="evidence" value="ECO:0007669"/>
    <property type="project" value="InterPro"/>
</dbReference>
<keyword evidence="8" id="KW-1185">Reference proteome</keyword>
<dbReference type="InterPro" id="IPR039424">
    <property type="entry name" value="SBP_5"/>
</dbReference>
<dbReference type="Gene3D" id="3.40.190.10">
    <property type="entry name" value="Periplasmic binding protein-like II"/>
    <property type="match status" value="1"/>
</dbReference>
<dbReference type="CDD" id="cd08504">
    <property type="entry name" value="PBP2_OppA"/>
    <property type="match status" value="1"/>
</dbReference>
<organism evidence="7 8">
    <name type="scientific">Suttonella indologenes</name>
    <dbReference type="NCBI Taxonomy" id="13276"/>
    <lineage>
        <taxon>Bacteria</taxon>
        <taxon>Pseudomonadati</taxon>
        <taxon>Pseudomonadota</taxon>
        <taxon>Gammaproteobacteria</taxon>
        <taxon>Cardiobacteriales</taxon>
        <taxon>Cardiobacteriaceae</taxon>
        <taxon>Suttonella</taxon>
    </lineage>
</organism>
<name>A0A380MJ59_9GAMM</name>
<evidence type="ECO:0000313" key="7">
    <source>
        <dbReference type="EMBL" id="SUO91524.1"/>
    </source>
</evidence>
<dbReference type="PIRSF" id="PIRSF002741">
    <property type="entry name" value="MppA"/>
    <property type="match status" value="1"/>
</dbReference>
<evidence type="ECO:0000256" key="4">
    <source>
        <dbReference type="ARBA" id="ARBA00022729"/>
    </source>
</evidence>
<evidence type="ECO:0000313" key="8">
    <source>
        <dbReference type="Proteomes" id="UP000254575"/>
    </source>
</evidence>
<dbReference type="SUPFAM" id="SSF53850">
    <property type="entry name" value="Periplasmic binding protein-like II"/>
    <property type="match status" value="1"/>
</dbReference>
<dbReference type="GO" id="GO:0015833">
    <property type="term" value="P:peptide transport"/>
    <property type="evidence" value="ECO:0007669"/>
    <property type="project" value="TreeGrafter"/>
</dbReference>
<accession>A0A380MJ59</accession>
<feature type="domain" description="Solute-binding protein family 5" evidence="6">
    <location>
        <begin position="64"/>
        <end position="441"/>
    </location>
</feature>
<keyword evidence="4 5" id="KW-0732">Signal</keyword>
<evidence type="ECO:0000256" key="3">
    <source>
        <dbReference type="ARBA" id="ARBA00022448"/>
    </source>
</evidence>
<dbReference type="Proteomes" id="UP000254575">
    <property type="component" value="Unassembled WGS sequence"/>
</dbReference>
<comment type="similarity">
    <text evidence="2">Belongs to the bacterial solute-binding protein 5 family.</text>
</comment>
<dbReference type="RefSeq" id="WP_115217515.1">
    <property type="nucleotide sequence ID" value="NZ_UHIA01000003.1"/>
</dbReference>
<dbReference type="Pfam" id="PF00496">
    <property type="entry name" value="SBP_bac_5"/>
    <property type="match status" value="1"/>
</dbReference>
<dbReference type="GO" id="GO:1904680">
    <property type="term" value="F:peptide transmembrane transporter activity"/>
    <property type="evidence" value="ECO:0007669"/>
    <property type="project" value="TreeGrafter"/>
</dbReference>
<dbReference type="OrthoDB" id="9801912at2"/>
<comment type="subcellular location">
    <subcellularLocation>
        <location evidence="1">Cell envelope</location>
    </subcellularLocation>
</comment>
<reference evidence="7 8" key="1">
    <citation type="submission" date="2018-06" db="EMBL/GenBank/DDBJ databases">
        <authorList>
            <consortium name="Pathogen Informatics"/>
            <person name="Doyle S."/>
        </authorList>
    </citation>
    <scope>NUCLEOTIDE SEQUENCE [LARGE SCALE GENOMIC DNA]</scope>
    <source>
        <strain evidence="7 8">NCTC10717</strain>
    </source>
</reference>
<evidence type="ECO:0000256" key="2">
    <source>
        <dbReference type="ARBA" id="ARBA00005695"/>
    </source>
</evidence>
<dbReference type="PANTHER" id="PTHR30290:SF10">
    <property type="entry name" value="PERIPLASMIC OLIGOPEPTIDE-BINDING PROTEIN-RELATED"/>
    <property type="match status" value="1"/>
</dbReference>
<dbReference type="FunFam" id="3.90.76.10:FF:000001">
    <property type="entry name" value="Oligopeptide ABC transporter substrate-binding protein"/>
    <property type="match status" value="1"/>
</dbReference>
<proteinExistence type="inferred from homology"/>
<dbReference type="Gene3D" id="3.90.76.10">
    <property type="entry name" value="Dipeptide-binding Protein, Domain 1"/>
    <property type="match status" value="1"/>
</dbReference>
<dbReference type="InterPro" id="IPR000914">
    <property type="entry name" value="SBP_5_dom"/>
</dbReference>
<evidence type="ECO:0000259" key="6">
    <source>
        <dbReference type="Pfam" id="PF00496"/>
    </source>
</evidence>
<dbReference type="InterPro" id="IPR030678">
    <property type="entry name" value="Peptide/Ni-bd"/>
</dbReference>
<evidence type="ECO:0000256" key="1">
    <source>
        <dbReference type="ARBA" id="ARBA00004196"/>
    </source>
</evidence>
<gene>
    <name evidence="7" type="primary">oppA_1</name>
    <name evidence="7" type="ORF">NCTC10717_00196</name>
</gene>
<dbReference type="AlphaFoldDB" id="A0A380MJ59"/>
<dbReference type="PANTHER" id="PTHR30290">
    <property type="entry name" value="PERIPLASMIC BINDING COMPONENT OF ABC TRANSPORTER"/>
    <property type="match status" value="1"/>
</dbReference>
<dbReference type="Gene3D" id="3.10.105.10">
    <property type="entry name" value="Dipeptide-binding Protein, Domain 3"/>
    <property type="match status" value="1"/>
</dbReference>
<dbReference type="GO" id="GO:0030288">
    <property type="term" value="C:outer membrane-bounded periplasmic space"/>
    <property type="evidence" value="ECO:0007669"/>
    <property type="project" value="TreeGrafter"/>
</dbReference>
<dbReference type="FunFam" id="3.10.105.10:FF:000001">
    <property type="entry name" value="Oligopeptide ABC transporter, oligopeptide-binding protein"/>
    <property type="match status" value="1"/>
</dbReference>
<dbReference type="EMBL" id="UHIA01000003">
    <property type="protein sequence ID" value="SUO91524.1"/>
    <property type="molecule type" value="Genomic_DNA"/>
</dbReference>
<protein>
    <submittedName>
        <fullName evidence="7">Periplasmic oligopeptide-binding protein</fullName>
    </submittedName>
</protein>
<evidence type="ECO:0000256" key="5">
    <source>
        <dbReference type="SAM" id="SignalP"/>
    </source>
</evidence>
<sequence length="520" mass="58529">MKKLLALLLLAALGAQAESVLHRSNDDEPSTLDPQLAQGMPEMHILRDMFLGLVDEAPDASLIAGAAERWEISKDGLTYTFHLRDGKWSDGTAVTAQDFVYAWQRALDPAVGSKYAFFLYPIKNAKTINEGNAEVAALGVEAIDAGTLKVQLENPTPYFLGMLTNAVAYPVPKAVVEKHQKEWTRPENIVSNGAFTLQEWQPQARLVLAKAPHYFNADQVSLDKVIYYPTQPNAALQRYRAGELDFTSDVPVEQLKWVRENLPQELHTHSQLGVFYYGFNLTKPPFKDNIKLREALTLAVEREPIVKNITGSGEEPAYSFVVPGVDNYGASYRPAYADMPREERIARAKQLYAEAGYGKDNPLKVELLYNTNENNQKISVAIAAMWKQTLGVKTELINKEWKTYLSDRRSYNTQVFRGSWLGDYNDANTFLDLFVSGGGSNTVGLVDPEFDALIAQAAQTQDMDKRSEILHQAEKRLIDNFSLIPVYYFVSKHMVKPYVSGYEANVMDHWQSKYLKVNRP</sequence>
<feature type="chain" id="PRO_5016996391" evidence="5">
    <location>
        <begin position="18"/>
        <end position="520"/>
    </location>
</feature>
<feature type="signal peptide" evidence="5">
    <location>
        <begin position="1"/>
        <end position="17"/>
    </location>
</feature>
<keyword evidence="3" id="KW-0813">Transport</keyword>